<evidence type="ECO:0000313" key="2">
    <source>
        <dbReference type="EMBL" id="MVN21060.1"/>
    </source>
</evidence>
<accession>A0A7K1SVI7</accession>
<dbReference type="RefSeq" id="WP_157565089.1">
    <property type="nucleotide sequence ID" value="NZ_WPIK01000004.1"/>
</dbReference>
<name>A0A7K1SVI7_9SPHI</name>
<keyword evidence="1" id="KW-0472">Membrane</keyword>
<reference evidence="2 3" key="1">
    <citation type="submission" date="2019-12" db="EMBL/GenBank/DDBJ databases">
        <title>Mucilaginibacter sp. HMF7410 genome sequencing and assembly.</title>
        <authorList>
            <person name="Kang H."/>
            <person name="Cha I."/>
            <person name="Kim H."/>
            <person name="Joh K."/>
        </authorList>
    </citation>
    <scope>NUCLEOTIDE SEQUENCE [LARGE SCALE GENOMIC DNA]</scope>
    <source>
        <strain evidence="2 3">HMF7410</strain>
    </source>
</reference>
<organism evidence="2 3">
    <name type="scientific">Mucilaginibacter arboris</name>
    <dbReference type="NCBI Taxonomy" id="2682090"/>
    <lineage>
        <taxon>Bacteria</taxon>
        <taxon>Pseudomonadati</taxon>
        <taxon>Bacteroidota</taxon>
        <taxon>Sphingobacteriia</taxon>
        <taxon>Sphingobacteriales</taxon>
        <taxon>Sphingobacteriaceae</taxon>
        <taxon>Mucilaginibacter</taxon>
    </lineage>
</organism>
<keyword evidence="1" id="KW-0812">Transmembrane</keyword>
<proteinExistence type="predicted"/>
<dbReference type="EMBL" id="WPIK01000004">
    <property type="protein sequence ID" value="MVN21060.1"/>
    <property type="molecule type" value="Genomic_DNA"/>
</dbReference>
<feature type="transmembrane region" description="Helical" evidence="1">
    <location>
        <begin position="30"/>
        <end position="47"/>
    </location>
</feature>
<evidence type="ECO:0000256" key="1">
    <source>
        <dbReference type="SAM" id="Phobius"/>
    </source>
</evidence>
<protein>
    <submittedName>
        <fullName evidence="2">Uncharacterized protein</fullName>
    </submittedName>
</protein>
<dbReference type="AlphaFoldDB" id="A0A7K1SVI7"/>
<feature type="transmembrane region" description="Helical" evidence="1">
    <location>
        <begin position="7"/>
        <end position="24"/>
    </location>
</feature>
<evidence type="ECO:0000313" key="3">
    <source>
        <dbReference type="Proteomes" id="UP000462014"/>
    </source>
</evidence>
<comment type="caution">
    <text evidence="2">The sequence shown here is derived from an EMBL/GenBank/DDBJ whole genome shotgun (WGS) entry which is preliminary data.</text>
</comment>
<keyword evidence="3" id="KW-1185">Reference proteome</keyword>
<sequence length="96" mass="10861">MKRSNYFYASLLLGMLALIVYGFINYFWMMAGLIAFSSVFSFVVFLVQTHIKSPAANAEHQEEPIDFYKTGTRTTYYNTSTDTTYATGARKAVNAD</sequence>
<gene>
    <name evidence="2" type="ORF">GO621_05875</name>
</gene>
<dbReference type="Proteomes" id="UP000462014">
    <property type="component" value="Unassembled WGS sequence"/>
</dbReference>
<keyword evidence="1" id="KW-1133">Transmembrane helix</keyword>